<keyword evidence="2" id="KW-1185">Reference proteome</keyword>
<evidence type="ECO:0000313" key="2">
    <source>
        <dbReference type="Proteomes" id="UP000799640"/>
    </source>
</evidence>
<reference evidence="1" key="1">
    <citation type="journal article" date="2020" name="Stud. Mycol.">
        <title>101 Dothideomycetes genomes: a test case for predicting lifestyles and emergence of pathogens.</title>
        <authorList>
            <person name="Haridas S."/>
            <person name="Albert R."/>
            <person name="Binder M."/>
            <person name="Bloem J."/>
            <person name="Labutti K."/>
            <person name="Salamov A."/>
            <person name="Andreopoulos B."/>
            <person name="Baker S."/>
            <person name="Barry K."/>
            <person name="Bills G."/>
            <person name="Bluhm B."/>
            <person name="Cannon C."/>
            <person name="Castanera R."/>
            <person name="Culley D."/>
            <person name="Daum C."/>
            <person name="Ezra D."/>
            <person name="Gonzalez J."/>
            <person name="Henrissat B."/>
            <person name="Kuo A."/>
            <person name="Liang C."/>
            <person name="Lipzen A."/>
            <person name="Lutzoni F."/>
            <person name="Magnuson J."/>
            <person name="Mondo S."/>
            <person name="Nolan M."/>
            <person name="Ohm R."/>
            <person name="Pangilinan J."/>
            <person name="Park H.-J."/>
            <person name="Ramirez L."/>
            <person name="Alfaro M."/>
            <person name="Sun H."/>
            <person name="Tritt A."/>
            <person name="Yoshinaga Y."/>
            <person name="Zwiers L.-H."/>
            <person name="Turgeon B."/>
            <person name="Goodwin S."/>
            <person name="Spatafora J."/>
            <person name="Crous P."/>
            <person name="Grigoriev I."/>
        </authorList>
    </citation>
    <scope>NUCLEOTIDE SEQUENCE</scope>
    <source>
        <strain evidence="1">CBS 262.69</strain>
    </source>
</reference>
<evidence type="ECO:0000313" key="1">
    <source>
        <dbReference type="EMBL" id="KAF2402529.1"/>
    </source>
</evidence>
<dbReference type="EMBL" id="ML996691">
    <property type="protein sequence ID" value="KAF2402529.1"/>
    <property type="molecule type" value="Genomic_DNA"/>
</dbReference>
<protein>
    <submittedName>
        <fullName evidence="1">Uncharacterized protein</fullName>
    </submittedName>
</protein>
<name>A0A6G1I380_9PEZI</name>
<accession>A0A6G1I380</accession>
<proteinExistence type="predicted"/>
<organism evidence="1 2">
    <name type="scientific">Trichodelitschia bisporula</name>
    <dbReference type="NCBI Taxonomy" id="703511"/>
    <lineage>
        <taxon>Eukaryota</taxon>
        <taxon>Fungi</taxon>
        <taxon>Dikarya</taxon>
        <taxon>Ascomycota</taxon>
        <taxon>Pezizomycotina</taxon>
        <taxon>Dothideomycetes</taxon>
        <taxon>Dothideomycetes incertae sedis</taxon>
        <taxon>Phaeotrichales</taxon>
        <taxon>Phaeotrichaceae</taxon>
        <taxon>Trichodelitschia</taxon>
    </lineage>
</organism>
<dbReference type="Proteomes" id="UP000799640">
    <property type="component" value="Unassembled WGS sequence"/>
</dbReference>
<dbReference type="AlphaFoldDB" id="A0A6G1I380"/>
<gene>
    <name evidence="1" type="ORF">EJ06DRAFT_344537</name>
</gene>
<sequence>MHDHFAAKQGRCMLDTGADAFGAAFGDLESCSPKIGNALLKSWKLVEILHVSVCISRFSNGSDALRPTIAFCGVIVRPKMVPIRNIGIRMPHVQPDGIGSLKLLDLAADKHQTRPWFGAWPELSGGTYLLSELVADINAAVTLQQSRRRRDDMAYYPSGWRCCRDDEVVKWTLDGLLRKLSSWLAKLPPPRTISLLRSG</sequence>